<keyword evidence="3" id="KW-0106">Calcium</keyword>
<dbReference type="InterPro" id="IPR029483">
    <property type="entry name" value="GH97_C"/>
</dbReference>
<feature type="domain" description="Glycosyl-hydrolase 97 C-terminal oligomerisation" evidence="7">
    <location>
        <begin position="590"/>
        <end position="690"/>
    </location>
</feature>
<dbReference type="RefSeq" id="WP_106140885.1">
    <property type="nucleotide sequence ID" value="NZ_PVTE01000043.1"/>
</dbReference>
<organism evidence="8 9">
    <name type="scientific">Spirosoma oryzae</name>
    <dbReference type="NCBI Taxonomy" id="1469603"/>
    <lineage>
        <taxon>Bacteria</taxon>
        <taxon>Pseudomonadati</taxon>
        <taxon>Bacteroidota</taxon>
        <taxon>Cytophagia</taxon>
        <taxon>Cytophagales</taxon>
        <taxon>Cytophagaceae</taxon>
        <taxon>Spirosoma</taxon>
    </lineage>
</organism>
<evidence type="ECO:0000256" key="2">
    <source>
        <dbReference type="ARBA" id="ARBA00011245"/>
    </source>
</evidence>
<comment type="caution">
    <text evidence="8">The sequence shown here is derived from an EMBL/GenBank/DDBJ whole genome shotgun (WGS) entry which is preliminary data.</text>
</comment>
<dbReference type="InterPro" id="IPR017853">
    <property type="entry name" value="GH"/>
</dbReference>
<dbReference type="InterPro" id="IPR029486">
    <property type="entry name" value="GH97_N"/>
</dbReference>
<dbReference type="Pfam" id="PF14508">
    <property type="entry name" value="GH97_N"/>
    <property type="match status" value="1"/>
</dbReference>
<feature type="domain" description="Glycosyl-hydrolase 97 N-terminal" evidence="6">
    <location>
        <begin position="29"/>
        <end position="296"/>
    </location>
</feature>
<proteinExistence type="predicted"/>
<keyword evidence="4" id="KW-0732">Signal</keyword>
<dbReference type="GO" id="GO:0030246">
    <property type="term" value="F:carbohydrate binding"/>
    <property type="evidence" value="ECO:0007669"/>
    <property type="project" value="InterPro"/>
</dbReference>
<sequence length="693" mass="77914">MNLYKPVLTVLLTGLTGALLHAQSATSIGSPNQAIRLTVQNSPSGEVTYQVRYKNKPVIEPSGVGIKLSRPQVTLNRFTITAIDSANVDDTWKPVWGEEIQIRNQYNELIVSLQDKGGSGIGMRLHVKVFNDGVGFRYEFPKQAKLDHFVVADELSQFRFASDHRTFWMPGDYDSNEYLYNFTKLSEVDATAALAKEKDIALQSPIGPNAVQTPLLAKTADGLYISLYEAAVLNYPVMALQLDKKTLTLTSQLTPDAVGNKAYLQTPAQTPWRTILVSDKATDLLASRMILNLNEPSTIADPSWIKPQKFVGMWWEMHVGKANWPLAGGKHGANTANVKKYIDFAAKYGFDGVLVEGWNVGWEDWFGNWKEEVFDFVTPYPDYNIDSLTTYAQRKGVRLIMHHETSGSVTNYERRMDAAFQYMVKEGINTVKTGYVGRIIPRGEHHDGQWMVNHFQRVAEKAAQYKIMVDSHESIHPTGLHRTYPNWMASEAARGSEFNNAPTLGITPEHTTVLPFTRLLGGPMDFTPGLFRMRLNQFDSTRTTRVRTTLAKQLALYVTLYSPLQMAADLPENYEKHLDAFQFIRDVPVDWAQTNVLAAEPGDYVLIARRDKQSPNWYVGAITDEVSRDLPLNLSFLEPGKTYEATIYRDAPTADWDKNPEAYVIEKKTVTAKTKLNLHLANGGGCAIQFVRK</sequence>
<comment type="cofactor">
    <cofactor evidence="1">
        <name>Ca(2+)</name>
        <dbReference type="ChEBI" id="CHEBI:29108"/>
    </cofactor>
</comment>
<dbReference type="GO" id="GO:0016787">
    <property type="term" value="F:hydrolase activity"/>
    <property type="evidence" value="ECO:0007669"/>
    <property type="project" value="UniProtKB-KW"/>
</dbReference>
<dbReference type="Proteomes" id="UP000238375">
    <property type="component" value="Unassembled WGS sequence"/>
</dbReference>
<dbReference type="Gene3D" id="3.20.20.70">
    <property type="entry name" value="Aldolase class I"/>
    <property type="match status" value="1"/>
</dbReference>
<dbReference type="OrthoDB" id="57532at2"/>
<keyword evidence="9" id="KW-1185">Reference proteome</keyword>
<feature type="chain" id="PRO_5015393288" evidence="4">
    <location>
        <begin position="23"/>
        <end position="693"/>
    </location>
</feature>
<reference evidence="8 9" key="1">
    <citation type="submission" date="2018-03" db="EMBL/GenBank/DDBJ databases">
        <title>Genomic Encyclopedia of Archaeal and Bacterial Type Strains, Phase II (KMG-II): from individual species to whole genera.</title>
        <authorList>
            <person name="Goeker M."/>
        </authorList>
    </citation>
    <scope>NUCLEOTIDE SEQUENCE [LARGE SCALE GENOMIC DNA]</scope>
    <source>
        <strain evidence="8 9">DSM 28354</strain>
    </source>
</reference>
<evidence type="ECO:0000256" key="1">
    <source>
        <dbReference type="ARBA" id="ARBA00001913"/>
    </source>
</evidence>
<protein>
    <submittedName>
        <fullName evidence="8">Glycosyl hydrolase family 97</fullName>
    </submittedName>
</protein>
<dbReference type="InterPro" id="IPR052720">
    <property type="entry name" value="Glycosyl_hydrolase_97"/>
</dbReference>
<dbReference type="Pfam" id="PF10566">
    <property type="entry name" value="Glyco_hydro_97"/>
    <property type="match status" value="1"/>
</dbReference>
<dbReference type="PANTHER" id="PTHR35803:SF1">
    <property type="entry name" value="GLUCAN 1,4-ALPHA-GLUCOSIDASE SUSB"/>
    <property type="match status" value="1"/>
</dbReference>
<dbReference type="PANTHER" id="PTHR35803">
    <property type="entry name" value="GLUCAN 1,4-ALPHA-GLUCOSIDASE SUSB-RELATED"/>
    <property type="match status" value="1"/>
</dbReference>
<dbReference type="Gene3D" id="2.70.98.10">
    <property type="match status" value="1"/>
</dbReference>
<dbReference type="SUPFAM" id="SSF51445">
    <property type="entry name" value="(Trans)glycosidases"/>
    <property type="match status" value="1"/>
</dbReference>
<comment type="subunit">
    <text evidence="2">Monomer.</text>
</comment>
<dbReference type="InterPro" id="IPR013785">
    <property type="entry name" value="Aldolase_TIM"/>
</dbReference>
<feature type="domain" description="Glycosyl-hydrolase 97 catalytic" evidence="5">
    <location>
        <begin position="314"/>
        <end position="493"/>
    </location>
</feature>
<evidence type="ECO:0000313" key="9">
    <source>
        <dbReference type="Proteomes" id="UP000238375"/>
    </source>
</evidence>
<accession>A0A2T0RP15</accession>
<name>A0A2T0RP15_9BACT</name>
<evidence type="ECO:0000313" key="8">
    <source>
        <dbReference type="EMBL" id="PRY22946.1"/>
    </source>
</evidence>
<dbReference type="EMBL" id="PVTE01000043">
    <property type="protein sequence ID" value="PRY22946.1"/>
    <property type="molecule type" value="Genomic_DNA"/>
</dbReference>
<dbReference type="Pfam" id="PF14509">
    <property type="entry name" value="GH97_C"/>
    <property type="match status" value="1"/>
</dbReference>
<dbReference type="InterPro" id="IPR019563">
    <property type="entry name" value="GH97_catalytic"/>
</dbReference>
<evidence type="ECO:0000259" key="5">
    <source>
        <dbReference type="Pfam" id="PF10566"/>
    </source>
</evidence>
<dbReference type="AlphaFoldDB" id="A0A2T0RP15"/>
<evidence type="ECO:0000256" key="4">
    <source>
        <dbReference type="SAM" id="SignalP"/>
    </source>
</evidence>
<evidence type="ECO:0000259" key="6">
    <source>
        <dbReference type="Pfam" id="PF14508"/>
    </source>
</evidence>
<feature type="signal peptide" evidence="4">
    <location>
        <begin position="1"/>
        <end position="22"/>
    </location>
</feature>
<dbReference type="InterPro" id="IPR014718">
    <property type="entry name" value="GH-type_carb-bd"/>
</dbReference>
<keyword evidence="8" id="KW-0378">Hydrolase</keyword>
<evidence type="ECO:0000256" key="3">
    <source>
        <dbReference type="ARBA" id="ARBA00022837"/>
    </source>
</evidence>
<gene>
    <name evidence="8" type="ORF">CLV58_14332</name>
</gene>
<evidence type="ECO:0000259" key="7">
    <source>
        <dbReference type="Pfam" id="PF14509"/>
    </source>
</evidence>